<accession>A0A1M4VWY6</accession>
<dbReference type="OrthoDB" id="9804951at2"/>
<dbReference type="InterPro" id="IPR012226">
    <property type="entry name" value="Diguanyl_cyclase/Pdiesterase"/>
</dbReference>
<dbReference type="NCBIfam" id="TIGR00229">
    <property type="entry name" value="sensory_box"/>
    <property type="match status" value="2"/>
</dbReference>
<dbReference type="InterPro" id="IPR000160">
    <property type="entry name" value="GGDEF_dom"/>
</dbReference>
<dbReference type="InterPro" id="IPR043128">
    <property type="entry name" value="Rev_trsase/Diguanyl_cyclase"/>
</dbReference>
<dbReference type="InterPro" id="IPR029787">
    <property type="entry name" value="Nucleotide_cyclase"/>
</dbReference>
<dbReference type="InterPro" id="IPR001610">
    <property type="entry name" value="PAC"/>
</dbReference>
<dbReference type="InterPro" id="IPR001633">
    <property type="entry name" value="EAL_dom"/>
</dbReference>
<dbReference type="RefSeq" id="WP_072838395.1">
    <property type="nucleotide sequence ID" value="NZ_FQVF01000003.1"/>
</dbReference>
<dbReference type="SUPFAM" id="SSF55781">
    <property type="entry name" value="GAF domain-like"/>
    <property type="match status" value="1"/>
</dbReference>
<dbReference type="Pfam" id="PF00563">
    <property type="entry name" value="EAL"/>
    <property type="match status" value="1"/>
</dbReference>
<evidence type="ECO:0000313" key="5">
    <source>
        <dbReference type="EMBL" id="SHE73521.1"/>
    </source>
</evidence>
<dbReference type="PROSITE" id="PS50113">
    <property type="entry name" value="PAC"/>
    <property type="match status" value="1"/>
</dbReference>
<dbReference type="SMART" id="SM00267">
    <property type="entry name" value="GGDEF"/>
    <property type="match status" value="1"/>
</dbReference>
<sequence length="861" mass="96878">MPAKNLLSDLFVETLEQAIDSVVVINPENNIVFYNYSAEKMWGYKRKEVIGKNVKILVPDSIKPNHDSYVDANRNSGENKIVGTNRDVEIVCKDGSKKWGSMSISKVNVDGVFLYTAFIQDVTSSVIERKRVEMLSLVTDKTGNAILITDASWKVVYINEGFSTLLGYENDDLLGHTPISVIAPHFSEDRIIDLRHTLLNGVEVKIDELIKSKCGRKIWCSVMVDPVFNEAGELTNIVAILSDITQTKIHEVLHSKIVGSLARDEPLEMIMESVCHEISRIVDDITPAILLVNGNYLQLLSSPKLPRDYREFLQKIPLDSKIASSGIAAYRSLPVLVTDVDVDVNSDSLWNNTRRPILPFGYKGCWSSPIKDNQSEPVGVIAFYTKNNNPPSLFERQLVKVLAPLCSLAFDREKQRESIRHLAYYDSLTNLPNRSVLHARGQQAIRNVEQNNSVLAVLFIDLDRFKLVNDSFGHHVGDRLLIEIATRINQKCINSDLCGRLAGDEFLLIVLDRSAIELNNFIEDLRLSFSHPIEIDGNKIIPSASIGISIYPEDGHDISTLIHRADMAMYQAKKQGKGRFSFFSHKLNQLALERQELEVELQKAISNNQLELNYQPQIKISTGSLYGVEALARWNHPKFGAVPPTRFIKIAEECGLITDLSRWLLREACQQLAVWRKKGIAIPTVSVNLSPLNFHDIDLCNLITSELEYHNLVALDLTLELTESVLLDTNPRTMQVLKDIHSKGISFSIDDFGTGYSSLSYLRKIPFKELKLDKSFVSELETDDISRALSLAVLHIGHSLKLDVVAEGVESQEQCSILKEQGYGVVQGFLFSKALNPIEFETWLNNSQIEVRYNEKIHAIP</sequence>
<dbReference type="InterPro" id="IPR035919">
    <property type="entry name" value="EAL_sf"/>
</dbReference>
<dbReference type="InterPro" id="IPR035965">
    <property type="entry name" value="PAS-like_dom_sf"/>
</dbReference>
<dbReference type="InterPro" id="IPR000700">
    <property type="entry name" value="PAS-assoc_C"/>
</dbReference>
<dbReference type="STRING" id="1122206.SAMN02745753_00769"/>
<dbReference type="SMART" id="SM00086">
    <property type="entry name" value="PAC"/>
    <property type="match status" value="2"/>
</dbReference>
<dbReference type="NCBIfam" id="TIGR00254">
    <property type="entry name" value="GGDEF"/>
    <property type="match status" value="1"/>
</dbReference>
<dbReference type="SMART" id="SM00052">
    <property type="entry name" value="EAL"/>
    <property type="match status" value="1"/>
</dbReference>
<dbReference type="CDD" id="cd00130">
    <property type="entry name" value="PAS"/>
    <property type="match status" value="2"/>
</dbReference>
<dbReference type="Pfam" id="PF00990">
    <property type="entry name" value="GGDEF"/>
    <property type="match status" value="1"/>
</dbReference>
<dbReference type="EMBL" id="FQVF01000003">
    <property type="protein sequence ID" value="SHE73521.1"/>
    <property type="molecule type" value="Genomic_DNA"/>
</dbReference>
<dbReference type="AlphaFoldDB" id="A0A1M4VWY6"/>
<evidence type="ECO:0000259" key="3">
    <source>
        <dbReference type="PROSITE" id="PS50883"/>
    </source>
</evidence>
<dbReference type="SUPFAM" id="SSF55073">
    <property type="entry name" value="Nucleotide cyclase"/>
    <property type="match status" value="1"/>
</dbReference>
<evidence type="ECO:0000259" key="4">
    <source>
        <dbReference type="PROSITE" id="PS50887"/>
    </source>
</evidence>
<name>A0A1M4VWY6_9GAMM</name>
<dbReference type="InterPro" id="IPR052155">
    <property type="entry name" value="Biofilm_reg_signaling"/>
</dbReference>
<feature type="domain" description="GGDEF" evidence="4">
    <location>
        <begin position="453"/>
        <end position="585"/>
    </location>
</feature>
<dbReference type="CDD" id="cd01949">
    <property type="entry name" value="GGDEF"/>
    <property type="match status" value="1"/>
</dbReference>
<feature type="domain" description="EAL" evidence="3">
    <location>
        <begin position="594"/>
        <end position="848"/>
    </location>
</feature>
<gene>
    <name evidence="5" type="ORF">SAMN02745753_00769</name>
</gene>
<dbReference type="PROSITE" id="PS50887">
    <property type="entry name" value="GGDEF"/>
    <property type="match status" value="1"/>
</dbReference>
<dbReference type="Pfam" id="PF13426">
    <property type="entry name" value="PAS_9"/>
    <property type="match status" value="2"/>
</dbReference>
<dbReference type="Proteomes" id="UP000184517">
    <property type="component" value="Unassembled WGS sequence"/>
</dbReference>
<dbReference type="PROSITE" id="PS50112">
    <property type="entry name" value="PAS"/>
    <property type="match status" value="2"/>
</dbReference>
<dbReference type="InterPro" id="IPR000014">
    <property type="entry name" value="PAS"/>
</dbReference>
<dbReference type="Gene3D" id="3.30.450.20">
    <property type="entry name" value="PAS domain"/>
    <property type="match status" value="2"/>
</dbReference>
<dbReference type="SUPFAM" id="SSF55785">
    <property type="entry name" value="PYP-like sensor domain (PAS domain)"/>
    <property type="match status" value="2"/>
</dbReference>
<organism evidence="5 6">
    <name type="scientific">Marinomonas polaris DSM 16579</name>
    <dbReference type="NCBI Taxonomy" id="1122206"/>
    <lineage>
        <taxon>Bacteria</taxon>
        <taxon>Pseudomonadati</taxon>
        <taxon>Pseudomonadota</taxon>
        <taxon>Gammaproteobacteria</taxon>
        <taxon>Oceanospirillales</taxon>
        <taxon>Oceanospirillaceae</taxon>
        <taxon>Marinomonas</taxon>
    </lineage>
</organism>
<dbReference type="PROSITE" id="PS50883">
    <property type="entry name" value="EAL"/>
    <property type="match status" value="1"/>
</dbReference>
<dbReference type="PANTHER" id="PTHR44757:SF2">
    <property type="entry name" value="BIOFILM ARCHITECTURE MAINTENANCE PROTEIN MBAA"/>
    <property type="match status" value="1"/>
</dbReference>
<dbReference type="SUPFAM" id="SSF141868">
    <property type="entry name" value="EAL domain-like"/>
    <property type="match status" value="1"/>
</dbReference>
<reference evidence="6" key="1">
    <citation type="submission" date="2016-11" db="EMBL/GenBank/DDBJ databases">
        <authorList>
            <person name="Varghese N."/>
            <person name="Submissions S."/>
        </authorList>
    </citation>
    <scope>NUCLEOTIDE SEQUENCE [LARGE SCALE GENOMIC DNA]</scope>
    <source>
        <strain evidence="6">DSM 16579</strain>
    </source>
</reference>
<dbReference type="InterPro" id="IPR029016">
    <property type="entry name" value="GAF-like_dom_sf"/>
</dbReference>
<evidence type="ECO:0000259" key="2">
    <source>
        <dbReference type="PROSITE" id="PS50113"/>
    </source>
</evidence>
<dbReference type="Gene3D" id="3.30.450.40">
    <property type="match status" value="1"/>
</dbReference>
<dbReference type="PIRSF" id="PIRSF005925">
    <property type="entry name" value="Dos"/>
    <property type="match status" value="1"/>
</dbReference>
<evidence type="ECO:0000313" key="6">
    <source>
        <dbReference type="Proteomes" id="UP000184517"/>
    </source>
</evidence>
<keyword evidence="6" id="KW-1185">Reference proteome</keyword>
<evidence type="ECO:0000259" key="1">
    <source>
        <dbReference type="PROSITE" id="PS50112"/>
    </source>
</evidence>
<protein>
    <submittedName>
        <fullName evidence="5">PAS domain S-box-containing protein/diguanylate cyclase (GGDEF) domain-containing protein</fullName>
    </submittedName>
</protein>
<dbReference type="Gene3D" id="3.20.20.450">
    <property type="entry name" value="EAL domain"/>
    <property type="match status" value="1"/>
</dbReference>
<feature type="domain" description="PAC" evidence="2">
    <location>
        <begin position="200"/>
        <end position="256"/>
    </location>
</feature>
<feature type="domain" description="PAS" evidence="1">
    <location>
        <begin position="7"/>
        <end position="61"/>
    </location>
</feature>
<dbReference type="SMART" id="SM00091">
    <property type="entry name" value="PAS"/>
    <property type="match status" value="3"/>
</dbReference>
<dbReference type="PANTHER" id="PTHR44757">
    <property type="entry name" value="DIGUANYLATE CYCLASE DGCP"/>
    <property type="match status" value="1"/>
</dbReference>
<feature type="domain" description="PAS" evidence="1">
    <location>
        <begin position="131"/>
        <end position="179"/>
    </location>
</feature>
<dbReference type="CDD" id="cd01948">
    <property type="entry name" value="EAL"/>
    <property type="match status" value="1"/>
</dbReference>
<proteinExistence type="predicted"/>
<dbReference type="Gene3D" id="3.30.70.270">
    <property type="match status" value="1"/>
</dbReference>